<dbReference type="InterPro" id="IPR051310">
    <property type="entry name" value="MCP_chemotaxis"/>
</dbReference>
<accession>A0A149TIQ1</accession>
<proteinExistence type="inferred from homology"/>
<dbReference type="PROSITE" id="PS50885">
    <property type="entry name" value="HAMP"/>
    <property type="match status" value="1"/>
</dbReference>
<keyword evidence="4" id="KW-0175">Coiled coil</keyword>
<keyword evidence="1" id="KW-0145">Chemotaxis</keyword>
<name>A0A149TIQ1_9PROT</name>
<dbReference type="InterPro" id="IPR004089">
    <property type="entry name" value="MCPsignal_dom"/>
</dbReference>
<dbReference type="GO" id="GO:0007165">
    <property type="term" value="P:signal transduction"/>
    <property type="evidence" value="ECO:0007669"/>
    <property type="project" value="UniProtKB-KW"/>
</dbReference>
<evidence type="ECO:0000256" key="3">
    <source>
        <dbReference type="PROSITE-ProRule" id="PRU00284"/>
    </source>
</evidence>
<dbReference type="Gene3D" id="1.10.287.950">
    <property type="entry name" value="Methyl-accepting chemotaxis protein"/>
    <property type="match status" value="1"/>
</dbReference>
<dbReference type="Gene3D" id="6.10.340.10">
    <property type="match status" value="1"/>
</dbReference>
<dbReference type="PATRIC" id="fig|318683.6.peg.3498"/>
<dbReference type="InterPro" id="IPR003660">
    <property type="entry name" value="HAMP_dom"/>
</dbReference>
<keyword evidence="5" id="KW-1133">Transmembrane helix</keyword>
<dbReference type="CDD" id="cd11386">
    <property type="entry name" value="MCP_signal"/>
    <property type="match status" value="1"/>
</dbReference>
<feature type="transmembrane region" description="Helical" evidence="5">
    <location>
        <begin position="15"/>
        <end position="32"/>
    </location>
</feature>
<dbReference type="PROSITE" id="PS50111">
    <property type="entry name" value="CHEMOTAXIS_TRANSDUC_2"/>
    <property type="match status" value="1"/>
</dbReference>
<dbReference type="GO" id="GO:0016020">
    <property type="term" value="C:membrane"/>
    <property type="evidence" value="ECO:0007669"/>
    <property type="project" value="InterPro"/>
</dbReference>
<keyword evidence="5" id="KW-0472">Membrane</keyword>
<evidence type="ECO:0000259" key="6">
    <source>
        <dbReference type="PROSITE" id="PS50111"/>
    </source>
</evidence>
<dbReference type="RefSeq" id="WP_082780129.1">
    <property type="nucleotide sequence ID" value="NZ_LHZR01000106.1"/>
</dbReference>
<evidence type="ECO:0000256" key="5">
    <source>
        <dbReference type="SAM" id="Phobius"/>
    </source>
</evidence>
<dbReference type="SMART" id="SM00283">
    <property type="entry name" value="MA"/>
    <property type="match status" value="1"/>
</dbReference>
<dbReference type="Pfam" id="PF00015">
    <property type="entry name" value="MCPsignal"/>
    <property type="match status" value="1"/>
</dbReference>
<comment type="caution">
    <text evidence="8">The sequence shown here is derived from an EMBL/GenBank/DDBJ whole genome shotgun (WGS) entry which is preliminary data.</text>
</comment>
<feature type="coiled-coil region" evidence="4">
    <location>
        <begin position="409"/>
        <end position="447"/>
    </location>
</feature>
<evidence type="ECO:0000256" key="1">
    <source>
        <dbReference type="ARBA" id="ARBA00022500"/>
    </source>
</evidence>
<sequence>MLNWIEKTAYVRQKIKVLFAILVMIALVQFVVEQLCEHLFIHYRHEQMLSQCMGLLFQVGLTLLIARFAIHVIAVPFEQITAATEKVASGALNITIPCLHHHDCAGRLARSLQMFRENSQKQLKLQENSVEEARDAAQIQKELSGRSERIRRVQDETIGTICAGLEIVKEGDLTFTFGDGFQDRFEEFRQNFNTLIQIYRTAIAKISDATSVIANGTSEIASASTELSGRTERQAITLAQSAASINSITQTVGKTARSAVRARETALETRGQTVVVSEIMHSANRAMGEIRTSSRQVESILGLIEEIAFQTNLLSLNAGIEAARAGEAGQGFDVVAKEIRALAQRSAKSAQDIRNIITSSGRQVEEGVQLVGDADRSMKVISEHVDGITSLLEDISRSTTGEAESLETINKAINEMDQMTQRNAAMVEEVNVACRNLSNEAKDLFAELSKFRFSPAQSAGRRPGSIPRELVPAGF</sequence>
<dbReference type="PANTHER" id="PTHR43531">
    <property type="entry name" value="PROTEIN ICFG"/>
    <property type="match status" value="1"/>
</dbReference>
<feature type="domain" description="HAMP" evidence="7">
    <location>
        <begin position="71"/>
        <end position="124"/>
    </location>
</feature>
<keyword evidence="5" id="KW-0812">Transmembrane</keyword>
<reference evidence="8 9" key="1">
    <citation type="submission" date="2015-06" db="EMBL/GenBank/DDBJ databases">
        <title>Improved classification and identification of acetic acid bacteria using matrix-assisted laser desorption/ionization time-of-flight mass spectrometry; Gluconobacter nephelii and Gluconobacter uchimurae are later heterotypic synonyms of Gluconobacter japonicus and Gluconobacter oxydans, respectively.</title>
        <authorList>
            <person name="Li L."/>
            <person name="Cleenwerck I."/>
            <person name="De Vuyst L."/>
            <person name="Vandamme P."/>
        </authorList>
    </citation>
    <scope>NUCLEOTIDE SEQUENCE [LARGE SCALE GENOMIC DNA]</scope>
    <source>
        <strain evidence="8 9">LMG 1768</strain>
    </source>
</reference>
<organism evidence="8 9">
    <name type="scientific">Gluconobacter albidus</name>
    <dbReference type="NCBI Taxonomy" id="318683"/>
    <lineage>
        <taxon>Bacteria</taxon>
        <taxon>Pseudomonadati</taxon>
        <taxon>Pseudomonadota</taxon>
        <taxon>Alphaproteobacteria</taxon>
        <taxon>Acetobacterales</taxon>
        <taxon>Acetobacteraceae</taxon>
        <taxon>Gluconobacter</taxon>
    </lineage>
</organism>
<dbReference type="STRING" id="318683.A0U94_10930"/>
<dbReference type="OrthoDB" id="266313at2"/>
<dbReference type="GO" id="GO:0006935">
    <property type="term" value="P:chemotaxis"/>
    <property type="evidence" value="ECO:0007669"/>
    <property type="project" value="UniProtKB-KW"/>
</dbReference>
<dbReference type="SUPFAM" id="SSF158472">
    <property type="entry name" value="HAMP domain-like"/>
    <property type="match status" value="1"/>
</dbReference>
<comment type="similarity">
    <text evidence="2">Belongs to the methyl-accepting chemotaxis (MCP) protein family.</text>
</comment>
<feature type="domain" description="Methyl-accepting transducer" evidence="6">
    <location>
        <begin position="209"/>
        <end position="438"/>
    </location>
</feature>
<dbReference type="EMBL" id="LHZR01000106">
    <property type="protein sequence ID" value="KXV48034.1"/>
    <property type="molecule type" value="Genomic_DNA"/>
</dbReference>
<feature type="transmembrane region" description="Helical" evidence="5">
    <location>
        <begin position="53"/>
        <end position="77"/>
    </location>
</feature>
<gene>
    <name evidence="8" type="ORF">AD945_08815</name>
</gene>
<evidence type="ECO:0000313" key="8">
    <source>
        <dbReference type="EMBL" id="KXV48034.1"/>
    </source>
</evidence>
<dbReference type="Proteomes" id="UP000075636">
    <property type="component" value="Unassembled WGS sequence"/>
</dbReference>
<keyword evidence="3" id="KW-0807">Transducer</keyword>
<evidence type="ECO:0000256" key="4">
    <source>
        <dbReference type="SAM" id="Coils"/>
    </source>
</evidence>
<dbReference type="PANTHER" id="PTHR43531:SF11">
    <property type="entry name" value="METHYL-ACCEPTING CHEMOTAXIS PROTEIN 3"/>
    <property type="match status" value="1"/>
</dbReference>
<dbReference type="AlphaFoldDB" id="A0A149TIQ1"/>
<evidence type="ECO:0000256" key="2">
    <source>
        <dbReference type="ARBA" id="ARBA00029447"/>
    </source>
</evidence>
<evidence type="ECO:0000313" key="9">
    <source>
        <dbReference type="Proteomes" id="UP000075636"/>
    </source>
</evidence>
<protein>
    <submittedName>
        <fullName evidence="8">Chemotaxis protein</fullName>
    </submittedName>
</protein>
<dbReference type="SUPFAM" id="SSF58104">
    <property type="entry name" value="Methyl-accepting chemotaxis protein (MCP) signaling domain"/>
    <property type="match status" value="1"/>
</dbReference>
<evidence type="ECO:0000259" key="7">
    <source>
        <dbReference type="PROSITE" id="PS50885"/>
    </source>
</evidence>